<organism evidence="2 3">
    <name type="scientific">Zygosaccharomyces rouxii</name>
    <dbReference type="NCBI Taxonomy" id="4956"/>
    <lineage>
        <taxon>Eukaryota</taxon>
        <taxon>Fungi</taxon>
        <taxon>Dikarya</taxon>
        <taxon>Ascomycota</taxon>
        <taxon>Saccharomycotina</taxon>
        <taxon>Saccharomycetes</taxon>
        <taxon>Saccharomycetales</taxon>
        <taxon>Saccharomycetaceae</taxon>
        <taxon>Zygosaccharomyces</taxon>
    </lineage>
</organism>
<dbReference type="GO" id="GO:0016567">
    <property type="term" value="P:protein ubiquitination"/>
    <property type="evidence" value="ECO:0007669"/>
    <property type="project" value="EnsemblFungi"/>
</dbReference>
<name>A0A1Q2ZTP7_ZYGRO</name>
<gene>
    <name evidence="2" type="ORF">ZYGR_0A04580</name>
</gene>
<accession>A0A1Q2ZTP7</accession>
<sequence length="234" mass="27033">MVVLTRKLLRDWKSLNRHYSHFSARENALFCIRPQDSNLHIWHLVIFNPVTKVEVYLKLYIGDEDEPSIILKCLTPNTLFPIGRSVSLTHLNYFLVEDGFLPLLQQIWRLFFDNCEQMGNSRLTFAWNRIMCKEFKIHFPELLGNLVSGDYSMVKNYYNASGVANPNDVMDDTQPVLTTPIQCHSSNGDTTNTIACDDFPRSQKRQRSTGESVDFITPGSDDDDGTPLRKRLRR</sequence>
<reference evidence="2 3" key="1">
    <citation type="submission" date="2016-08" db="EMBL/GenBank/DDBJ databases">
        <title>Draft genome sequence of allopolyploid Zygosaccharomyces rouxii.</title>
        <authorList>
            <person name="Watanabe J."/>
            <person name="Uehara K."/>
            <person name="Mogi Y."/>
            <person name="Tsukioka Y."/>
        </authorList>
    </citation>
    <scope>NUCLEOTIDE SEQUENCE [LARGE SCALE GENOMIC DNA]</scope>
    <source>
        <strain evidence="2 3">NBRC 110957</strain>
    </source>
</reference>
<dbReference type="OrthoDB" id="4064925at2759"/>
<evidence type="ECO:0000256" key="1">
    <source>
        <dbReference type="SAM" id="MobiDB-lite"/>
    </source>
</evidence>
<dbReference type="eggNOG" id="ENOG502S1UD">
    <property type="taxonomic scope" value="Eukaryota"/>
</dbReference>
<dbReference type="EMBL" id="BDGX01000001">
    <property type="protein sequence ID" value="GAV46860.1"/>
    <property type="molecule type" value="Genomic_DNA"/>
</dbReference>
<dbReference type="GO" id="GO:0005634">
    <property type="term" value="C:nucleus"/>
    <property type="evidence" value="ECO:0007669"/>
    <property type="project" value="EnsemblFungi"/>
</dbReference>
<protein>
    <submittedName>
        <fullName evidence="2">Uncharacterized protein</fullName>
    </submittedName>
</protein>
<dbReference type="GO" id="GO:0006611">
    <property type="term" value="P:protein export from nucleus"/>
    <property type="evidence" value="ECO:0007669"/>
    <property type="project" value="EnsemblFungi"/>
</dbReference>
<evidence type="ECO:0000313" key="3">
    <source>
        <dbReference type="Proteomes" id="UP000187013"/>
    </source>
</evidence>
<comment type="caution">
    <text evidence="2">The sequence shown here is derived from an EMBL/GenBank/DDBJ whole genome shotgun (WGS) entry which is preliminary data.</text>
</comment>
<dbReference type="AlphaFoldDB" id="A0A1Q2ZTP7"/>
<evidence type="ECO:0000313" key="2">
    <source>
        <dbReference type="EMBL" id="GAV46860.1"/>
    </source>
</evidence>
<dbReference type="OMA" id="RAWNRIM"/>
<proteinExistence type="predicted"/>
<feature type="region of interest" description="Disordered" evidence="1">
    <location>
        <begin position="192"/>
        <end position="234"/>
    </location>
</feature>
<dbReference type="Proteomes" id="UP000187013">
    <property type="component" value="Unassembled WGS sequence"/>
</dbReference>